<dbReference type="GO" id="GO:1902369">
    <property type="term" value="P:negative regulation of RNA catabolic process"/>
    <property type="evidence" value="ECO:0007669"/>
    <property type="project" value="TreeGrafter"/>
</dbReference>
<dbReference type="GO" id="GO:0006396">
    <property type="term" value="P:RNA processing"/>
    <property type="evidence" value="ECO:0007669"/>
    <property type="project" value="InterPro"/>
</dbReference>
<evidence type="ECO:0000313" key="6">
    <source>
        <dbReference type="EMBL" id="THH33540.1"/>
    </source>
</evidence>
<evidence type="ECO:0000256" key="3">
    <source>
        <dbReference type="ARBA" id="ARBA00022737"/>
    </source>
</evidence>
<feature type="region of interest" description="Disordered" evidence="5">
    <location>
        <begin position="183"/>
        <end position="231"/>
    </location>
</feature>
<sequence length="1057" mass="119560">MSGPSFSLFSFSTFPDLEPEASTSKAATETSKSKKDKHHRSEKKSSSRKHKEDGETSKDKEPRKKKKEKHSHSAKAYDLFEDERELRKRDGDTRSGRADDLSGVLEDKPLFYSDRKGDPLNVTYGGLHVYDVPRHFLVDRRHILGLPNCTVVSRERHQISVTVGGGGKRKNKHKYDEVEGFLRITTNRPHRSSNPSYRSVTAPDPNADSDASGSSSEGEEDGDSDYDSDTTPETYLQATLRSLEVQLAEKPEDISAWLSLLSHTLSAIPMSSKHATKARSDISLSVLSRALAAHPDNAKSKPLRLKYIKAGEQVWSEAQLRAEWETALELRDADLWMEWLDWRIRSASAGLEEGVVECALRMIAVFRSEDSEYSELTQLRILWRIAVAFRDSGYTERATAIFQAQAELIYNMPKNLTDLEFDEVLDELELFWESEVPRIGEPGATGWNIWDSSGRSQADAISEMNDSWKTTALSDKYESWAQSEMSNDTLLPSRSFHTADNIDPYVTVLFVDIRPVLVELHSQRARDAFRLVWLSFLGLDMPGFPATLSSDPAHSLDDKWALHLSSITCLDSIFPSSSQTRITADASAGVMIGREKEYSSSFGPVKNWTYGVFGPLEHVDDGSRGTSKRRQWGMWSDLRSVEKGIVRQVFEKCRLPTDDNADWDVLRVKFEAGVDSLDLKSTIKVSKSILAKAGSSLPRWAVHARLEYTRGKLDAARKVYETILSSAQHGHPDYSILWWEWADMEWASGNPDAAQTVIHRSVGAEGSGGIATLRTKRSLEDVIDRTSLFRWKEREAWTKCRALLDLLTSTPEAALTYLDTQLDGLRSGSLEHESLVVAALCLVYTHASVLKHPTPQALMRDRAEKAIEDYPNNTIILGFFLESERGQGVWGRVRAMLGEGRGKEKDVARRVAEVWVAGWEPSRWEAEQERTRHGLSAAVEDERTRGSATLWRIYIEFEIRCGELQRAKKLLFRAVGACPLVKELYLLAFVQLRSVFSGRELQDWVEVMVERGVRMRRSLDEEVDEDGDKVDMKVKGEMDEEDEIEHNARELRRLQPY</sequence>
<evidence type="ECO:0000256" key="4">
    <source>
        <dbReference type="ARBA" id="ARBA00023242"/>
    </source>
</evidence>
<dbReference type="PANTHER" id="PTHR13471">
    <property type="entry name" value="TETRATRICOPEPTIDE-LIKE HELICAL"/>
    <property type="match status" value="1"/>
</dbReference>
<dbReference type="Gene3D" id="1.25.40.10">
    <property type="entry name" value="Tetratricopeptide repeat domain"/>
    <property type="match status" value="1"/>
</dbReference>
<comment type="caution">
    <text evidence="6">The sequence shown here is derived from an EMBL/GenBank/DDBJ whole genome shotgun (WGS) entry which is preliminary data.</text>
</comment>
<feature type="compositionally biased region" description="Basic residues" evidence="5">
    <location>
        <begin position="63"/>
        <end position="73"/>
    </location>
</feature>
<feature type="compositionally biased region" description="Basic residues" evidence="5">
    <location>
        <begin position="34"/>
        <end position="49"/>
    </location>
</feature>
<dbReference type="InterPro" id="IPR003107">
    <property type="entry name" value="HAT"/>
</dbReference>
<dbReference type="SMART" id="SM00386">
    <property type="entry name" value="HAT"/>
    <property type="match status" value="4"/>
</dbReference>
<dbReference type="Proteomes" id="UP000308730">
    <property type="component" value="Unassembled WGS sequence"/>
</dbReference>
<comment type="similarity">
    <text evidence="2">Belongs to the NRDE2 family.</text>
</comment>
<evidence type="ECO:0008006" key="8">
    <source>
        <dbReference type="Google" id="ProtNLM"/>
    </source>
</evidence>
<reference evidence="6 7" key="1">
    <citation type="submission" date="2019-02" db="EMBL/GenBank/DDBJ databases">
        <title>Genome sequencing of the rare red list fungi Antrodiella citrinella (Flaviporus citrinellus).</title>
        <authorList>
            <person name="Buettner E."/>
            <person name="Kellner H."/>
        </authorList>
    </citation>
    <scope>NUCLEOTIDE SEQUENCE [LARGE SCALE GENOMIC DNA]</scope>
    <source>
        <strain evidence="6 7">DSM 108506</strain>
    </source>
</reference>
<feature type="compositionally biased region" description="Low complexity" evidence="5">
    <location>
        <begin position="201"/>
        <end position="216"/>
    </location>
</feature>
<feature type="compositionally biased region" description="Acidic residues" evidence="5">
    <location>
        <begin position="217"/>
        <end position="230"/>
    </location>
</feature>
<dbReference type="AlphaFoldDB" id="A0A4S4NC13"/>
<dbReference type="InterPro" id="IPR013633">
    <property type="entry name" value="NRDE-2"/>
</dbReference>
<keyword evidence="4" id="KW-0539">Nucleus</keyword>
<accession>A0A4S4NC13</accession>
<evidence type="ECO:0000313" key="7">
    <source>
        <dbReference type="Proteomes" id="UP000308730"/>
    </source>
</evidence>
<evidence type="ECO:0000256" key="1">
    <source>
        <dbReference type="ARBA" id="ARBA00004123"/>
    </source>
</evidence>
<feature type="region of interest" description="Disordered" evidence="5">
    <location>
        <begin position="1"/>
        <end position="101"/>
    </location>
</feature>
<feature type="compositionally biased region" description="Basic and acidic residues" evidence="5">
    <location>
        <begin position="50"/>
        <end position="62"/>
    </location>
</feature>
<evidence type="ECO:0000256" key="5">
    <source>
        <dbReference type="SAM" id="MobiDB-lite"/>
    </source>
</evidence>
<feature type="compositionally biased region" description="Basic and acidic residues" evidence="5">
    <location>
        <begin position="84"/>
        <end position="101"/>
    </location>
</feature>
<keyword evidence="3" id="KW-0677">Repeat</keyword>
<organism evidence="6 7">
    <name type="scientific">Antrodiella citrinella</name>
    <dbReference type="NCBI Taxonomy" id="2447956"/>
    <lineage>
        <taxon>Eukaryota</taxon>
        <taxon>Fungi</taxon>
        <taxon>Dikarya</taxon>
        <taxon>Basidiomycota</taxon>
        <taxon>Agaricomycotina</taxon>
        <taxon>Agaricomycetes</taxon>
        <taxon>Polyporales</taxon>
        <taxon>Steccherinaceae</taxon>
        <taxon>Antrodiella</taxon>
    </lineage>
</organism>
<feature type="compositionally biased region" description="Low complexity" evidence="5">
    <location>
        <begin position="1"/>
        <end position="30"/>
    </location>
</feature>
<dbReference type="Pfam" id="PF08424">
    <property type="entry name" value="NRDE-2"/>
    <property type="match status" value="1"/>
</dbReference>
<dbReference type="OrthoDB" id="297219at2759"/>
<dbReference type="GO" id="GO:0031048">
    <property type="term" value="P:regulatory ncRNA-mediated heterochromatin formation"/>
    <property type="evidence" value="ECO:0007669"/>
    <property type="project" value="TreeGrafter"/>
</dbReference>
<evidence type="ECO:0000256" key="2">
    <source>
        <dbReference type="ARBA" id="ARBA00009265"/>
    </source>
</evidence>
<keyword evidence="7" id="KW-1185">Reference proteome</keyword>
<dbReference type="SUPFAM" id="SSF48452">
    <property type="entry name" value="TPR-like"/>
    <property type="match status" value="2"/>
</dbReference>
<dbReference type="GO" id="GO:0071013">
    <property type="term" value="C:catalytic step 2 spliceosome"/>
    <property type="evidence" value="ECO:0007669"/>
    <property type="project" value="TreeGrafter"/>
</dbReference>
<protein>
    <recommendedName>
        <fullName evidence="8">DUF1740-domain-containing protein</fullName>
    </recommendedName>
</protein>
<proteinExistence type="inferred from homology"/>
<comment type="subcellular location">
    <subcellularLocation>
        <location evidence="1">Nucleus</location>
    </subcellularLocation>
</comment>
<dbReference type="InterPro" id="IPR011990">
    <property type="entry name" value="TPR-like_helical_dom_sf"/>
</dbReference>
<dbReference type="PANTHER" id="PTHR13471:SF0">
    <property type="entry name" value="NUCLEAR EXOSOME REGULATOR NRDE2"/>
    <property type="match status" value="1"/>
</dbReference>
<name>A0A4S4NC13_9APHY</name>
<gene>
    <name evidence="6" type="ORF">EUX98_g633</name>
</gene>
<feature type="compositionally biased region" description="Polar residues" evidence="5">
    <location>
        <begin position="184"/>
        <end position="199"/>
    </location>
</feature>
<dbReference type="EMBL" id="SGPM01000005">
    <property type="protein sequence ID" value="THH33540.1"/>
    <property type="molecule type" value="Genomic_DNA"/>
</dbReference>